<evidence type="ECO:0000256" key="2">
    <source>
        <dbReference type="SAM" id="Phobius"/>
    </source>
</evidence>
<evidence type="ECO:0000313" key="4">
    <source>
        <dbReference type="Proteomes" id="UP000176772"/>
    </source>
</evidence>
<protein>
    <recommendedName>
        <fullName evidence="5">HTH cro/C1-type domain-containing protein</fullName>
    </recommendedName>
</protein>
<keyword evidence="2" id="KW-0812">Transmembrane</keyword>
<organism evidence="3 4">
    <name type="scientific">Candidatus Veblenbacteria bacterium RIFOXYD1_FULL_43_11</name>
    <dbReference type="NCBI Taxonomy" id="1802429"/>
    <lineage>
        <taxon>Bacteria</taxon>
        <taxon>Candidatus Vebleniibacteriota</taxon>
    </lineage>
</organism>
<dbReference type="CDD" id="cd00093">
    <property type="entry name" value="HTH_XRE"/>
    <property type="match status" value="1"/>
</dbReference>
<name>A0A1G2Q9P7_9BACT</name>
<dbReference type="EMBL" id="MHTF01000014">
    <property type="protein sequence ID" value="OHA57286.1"/>
    <property type="molecule type" value="Genomic_DNA"/>
</dbReference>
<dbReference type="Gene3D" id="1.10.260.40">
    <property type="entry name" value="lambda repressor-like DNA-binding domains"/>
    <property type="match status" value="1"/>
</dbReference>
<gene>
    <name evidence="3" type="ORF">A2588_02470</name>
</gene>
<comment type="caution">
    <text evidence="3">The sequence shown here is derived from an EMBL/GenBank/DDBJ whole genome shotgun (WGS) entry which is preliminary data.</text>
</comment>
<dbReference type="InterPro" id="IPR001387">
    <property type="entry name" value="Cro/C1-type_HTH"/>
</dbReference>
<dbReference type="InterPro" id="IPR013783">
    <property type="entry name" value="Ig-like_fold"/>
</dbReference>
<reference evidence="3 4" key="1">
    <citation type="journal article" date="2016" name="Nat. Commun.">
        <title>Thousands of microbial genomes shed light on interconnected biogeochemical processes in an aquifer system.</title>
        <authorList>
            <person name="Anantharaman K."/>
            <person name="Brown C.T."/>
            <person name="Hug L.A."/>
            <person name="Sharon I."/>
            <person name="Castelle C.J."/>
            <person name="Probst A.J."/>
            <person name="Thomas B.C."/>
            <person name="Singh A."/>
            <person name="Wilkins M.J."/>
            <person name="Karaoz U."/>
            <person name="Brodie E.L."/>
            <person name="Williams K.H."/>
            <person name="Hubbard S.S."/>
            <person name="Banfield J.F."/>
        </authorList>
    </citation>
    <scope>NUCLEOTIDE SEQUENCE [LARGE SCALE GENOMIC DNA]</scope>
</reference>
<keyword evidence="2" id="KW-0472">Membrane</keyword>
<dbReference type="Gene3D" id="2.60.40.10">
    <property type="entry name" value="Immunoglobulins"/>
    <property type="match status" value="1"/>
</dbReference>
<feature type="transmembrane region" description="Helical" evidence="2">
    <location>
        <begin position="112"/>
        <end position="133"/>
    </location>
</feature>
<feature type="region of interest" description="Disordered" evidence="1">
    <location>
        <begin position="1"/>
        <end position="21"/>
    </location>
</feature>
<dbReference type="InterPro" id="IPR050400">
    <property type="entry name" value="Bact_Cytoskel_RodZ"/>
</dbReference>
<dbReference type="AlphaFoldDB" id="A0A1G2Q9P7"/>
<dbReference type="Proteomes" id="UP000176772">
    <property type="component" value="Unassembled WGS sequence"/>
</dbReference>
<evidence type="ECO:0008006" key="5">
    <source>
        <dbReference type="Google" id="ProtNLM"/>
    </source>
</evidence>
<dbReference type="InterPro" id="IPR010982">
    <property type="entry name" value="Lambda_DNA-bd_dom_sf"/>
</dbReference>
<dbReference type="PANTHER" id="PTHR34475">
    <property type="match status" value="1"/>
</dbReference>
<sequence>MVRFTVQPLKRSTPAGDSLRQTREERHLSIKNVAHKLNIPSHYLEALESGEWEALPRGDYGRYFLKQYALFLQLDIEELLAQYPGPNLPKIIQPPKHAPVNPIKSVHPLRRILLGLVAVVVITYLAIAARAIFLPPQLEVISPATDGTISFSPLTVSGITKPGTEVTVNNEVVEVMESGRFTVIVPLRPGFNNLLIKARKSLSREVTVERIIYYTPPPSPPVMEENKPLNQ</sequence>
<accession>A0A1G2Q9P7</accession>
<dbReference type="GO" id="GO:0003677">
    <property type="term" value="F:DNA binding"/>
    <property type="evidence" value="ECO:0007669"/>
    <property type="project" value="InterPro"/>
</dbReference>
<proteinExistence type="predicted"/>
<dbReference type="PANTHER" id="PTHR34475:SF1">
    <property type="entry name" value="CYTOSKELETON PROTEIN RODZ"/>
    <property type="match status" value="1"/>
</dbReference>
<dbReference type="SUPFAM" id="SSF47413">
    <property type="entry name" value="lambda repressor-like DNA-binding domains"/>
    <property type="match status" value="1"/>
</dbReference>
<keyword evidence="2" id="KW-1133">Transmembrane helix</keyword>
<evidence type="ECO:0000256" key="1">
    <source>
        <dbReference type="SAM" id="MobiDB-lite"/>
    </source>
</evidence>
<evidence type="ECO:0000313" key="3">
    <source>
        <dbReference type="EMBL" id="OHA57286.1"/>
    </source>
</evidence>
<dbReference type="Pfam" id="PF13413">
    <property type="entry name" value="HTH_25"/>
    <property type="match status" value="1"/>
</dbReference>